<dbReference type="PANTHER" id="PTHR46797">
    <property type="entry name" value="HTH-TYPE TRANSCRIPTIONAL REGULATOR"/>
    <property type="match status" value="1"/>
</dbReference>
<proteinExistence type="predicted"/>
<dbReference type="GO" id="GO:0003677">
    <property type="term" value="F:DNA binding"/>
    <property type="evidence" value="ECO:0007669"/>
    <property type="project" value="UniProtKB-KW"/>
</dbReference>
<organism evidence="3 4">
    <name type="scientific">Pseudoneobacillus rhizosphaerae</name>
    <dbReference type="NCBI Taxonomy" id="2880968"/>
    <lineage>
        <taxon>Bacteria</taxon>
        <taxon>Bacillati</taxon>
        <taxon>Bacillota</taxon>
        <taxon>Bacilli</taxon>
        <taxon>Bacillales</taxon>
        <taxon>Bacillaceae</taxon>
        <taxon>Pseudoneobacillus</taxon>
    </lineage>
</organism>
<evidence type="ECO:0000313" key="3">
    <source>
        <dbReference type="EMBL" id="CAG9607017.1"/>
    </source>
</evidence>
<feature type="domain" description="HTH cro/C1-type" evidence="2">
    <location>
        <begin position="6"/>
        <end position="59"/>
    </location>
</feature>
<dbReference type="SUPFAM" id="SSF47413">
    <property type="entry name" value="lambda repressor-like DNA-binding domains"/>
    <property type="match status" value="1"/>
</dbReference>
<protein>
    <recommendedName>
        <fullName evidence="2">HTH cro/C1-type domain-containing protein</fullName>
    </recommendedName>
</protein>
<dbReference type="SUPFAM" id="SSF48452">
    <property type="entry name" value="TPR-like"/>
    <property type="match status" value="2"/>
</dbReference>
<dbReference type="PANTHER" id="PTHR46797:SF1">
    <property type="entry name" value="METHYLPHOSPHONATE SYNTHASE"/>
    <property type="match status" value="1"/>
</dbReference>
<dbReference type="Proteomes" id="UP000789845">
    <property type="component" value="Unassembled WGS sequence"/>
</dbReference>
<reference evidence="3" key="1">
    <citation type="submission" date="2021-10" db="EMBL/GenBank/DDBJ databases">
        <authorList>
            <person name="Criscuolo A."/>
        </authorList>
    </citation>
    <scope>NUCLEOTIDE SEQUENCE</scope>
    <source>
        <strain evidence="3">CIP111885</strain>
    </source>
</reference>
<keyword evidence="4" id="KW-1185">Reference proteome</keyword>
<dbReference type="Pfam" id="PF12844">
    <property type="entry name" value="HTH_19"/>
    <property type="match status" value="1"/>
</dbReference>
<dbReference type="CDD" id="cd00093">
    <property type="entry name" value="HTH_XRE"/>
    <property type="match status" value="1"/>
</dbReference>
<comment type="caution">
    <text evidence="3">The sequence shown here is derived from an EMBL/GenBank/DDBJ whole genome shotgun (WGS) entry which is preliminary data.</text>
</comment>
<dbReference type="InterPro" id="IPR010982">
    <property type="entry name" value="Lambda_DNA-bd_dom_sf"/>
</dbReference>
<accession>A0A9C7L9I0</accession>
<sequence length="404" mass="47378">MLGERIRKLRKQKKMTLETLAGTELTKGMLSLIENNKANPSMESLSYIAGQLDVELSDLLEEISTQELAELLEEAEIIYNTQTEKDEDKYKKLVELIEPHVNHFSQGYQVARLLELYSYSLAYQKNPEWQDVSDKAAQMFDQLNITANRTAIGLFRAKRKFNDHEYTKALDIFLTERKSIESNHPYIDPITRLDLDYHEAILYFAVGDSESATNVMENALQFSKEKRIFYLIDDLYRLAACQGMMTKDENKREYYTKKLQQYGEFADHIHSIMFCKVLDFMALISEKREYKKALEEIDHLFTKQMEAYEPWLYLGKGRVYYYLGRYEEALQFLNKVVVPPLHHPFDLSIFFVLDSYKALSYLELGDRKKALRFAETAVKNFEPLVETPFKAFSLKTYAKIKNEL</sequence>
<dbReference type="GO" id="GO:0005829">
    <property type="term" value="C:cytosol"/>
    <property type="evidence" value="ECO:0007669"/>
    <property type="project" value="TreeGrafter"/>
</dbReference>
<dbReference type="InterPro" id="IPR001387">
    <property type="entry name" value="Cro/C1-type_HTH"/>
</dbReference>
<dbReference type="EMBL" id="CAKJTG010000003">
    <property type="protein sequence ID" value="CAG9607017.1"/>
    <property type="molecule type" value="Genomic_DNA"/>
</dbReference>
<evidence type="ECO:0000256" key="1">
    <source>
        <dbReference type="ARBA" id="ARBA00023125"/>
    </source>
</evidence>
<dbReference type="GO" id="GO:0003700">
    <property type="term" value="F:DNA-binding transcription factor activity"/>
    <property type="evidence" value="ECO:0007669"/>
    <property type="project" value="TreeGrafter"/>
</dbReference>
<evidence type="ECO:0000259" key="2">
    <source>
        <dbReference type="PROSITE" id="PS50943"/>
    </source>
</evidence>
<dbReference type="InterPro" id="IPR050807">
    <property type="entry name" value="TransReg_Diox_bact_type"/>
</dbReference>
<dbReference type="Gene3D" id="1.25.40.10">
    <property type="entry name" value="Tetratricopeptide repeat domain"/>
    <property type="match status" value="2"/>
</dbReference>
<dbReference type="SMART" id="SM00530">
    <property type="entry name" value="HTH_XRE"/>
    <property type="match status" value="1"/>
</dbReference>
<dbReference type="PROSITE" id="PS50943">
    <property type="entry name" value="HTH_CROC1"/>
    <property type="match status" value="1"/>
</dbReference>
<keyword evidence="1" id="KW-0238">DNA-binding</keyword>
<dbReference type="InterPro" id="IPR011990">
    <property type="entry name" value="TPR-like_helical_dom_sf"/>
</dbReference>
<dbReference type="RefSeq" id="WP_290369484.1">
    <property type="nucleotide sequence ID" value="NZ_CAKJTG010000003.1"/>
</dbReference>
<evidence type="ECO:0000313" key="4">
    <source>
        <dbReference type="Proteomes" id="UP000789845"/>
    </source>
</evidence>
<name>A0A9C7L9I0_9BACI</name>
<dbReference type="AlphaFoldDB" id="A0A9C7L9I0"/>
<gene>
    <name evidence="3" type="ORF">NEOCIP111885_00705</name>
</gene>